<proteinExistence type="predicted"/>
<dbReference type="Proteomes" id="UP000015451">
    <property type="component" value="Unassembled WGS sequence"/>
</dbReference>
<reference evidence="1 2" key="1">
    <citation type="journal article" date="2013" name="Genome Announc.">
        <title>Multiple genome sequences of Helicobacter pylori strains of diverse disease and antibiotic resistance backgrounds from Malaysia.</title>
        <authorList>
            <person name="Rehvathy V."/>
            <person name="Tan M.H."/>
            <person name="Gunaletchumy S.P."/>
            <person name="Teh X."/>
            <person name="Wang S."/>
            <person name="Baybayan P."/>
            <person name="Singh S."/>
            <person name="Ashby M."/>
            <person name="Kaakoush N.O."/>
            <person name="Mitchell H.M."/>
            <person name="Croft L.J."/>
            <person name="Goh K.L."/>
            <person name="Loke M.F."/>
            <person name="Vadivelu J."/>
        </authorList>
    </citation>
    <scope>NUCLEOTIDE SEQUENCE [LARGE SCALE GENOMIC DNA]</scope>
    <source>
        <strain evidence="1 2">UM038</strain>
    </source>
</reference>
<accession>A0AAV3JTL4</accession>
<dbReference type="RefSeq" id="WP_021301251.1">
    <property type="nucleotide sequence ID" value="NZ_AUSL01000005.1"/>
</dbReference>
<name>A0AAV3JTL4_HELPX</name>
<gene>
    <name evidence="1" type="ORF">N199_04665</name>
</gene>
<comment type="caution">
    <text evidence="1">The sequence shown here is derived from an EMBL/GenBank/DDBJ whole genome shotgun (WGS) entry which is preliminary data.</text>
</comment>
<evidence type="ECO:0000313" key="2">
    <source>
        <dbReference type="Proteomes" id="UP000015451"/>
    </source>
</evidence>
<evidence type="ECO:0000313" key="1">
    <source>
        <dbReference type="EMBL" id="EPZ70160.1"/>
    </source>
</evidence>
<sequence length="85" mass="9927">MFELTVFESQGFQASMIIVHTLCFASKLNKHSDAERLQMIKSRNVDECYWDSFDDINRESIRLFCDLIVTYADDEKGEIIGDNIR</sequence>
<protein>
    <submittedName>
        <fullName evidence="1">Uncharacterized protein</fullName>
    </submittedName>
</protein>
<dbReference type="EMBL" id="AUSL01000005">
    <property type="protein sequence ID" value="EPZ70160.1"/>
    <property type="molecule type" value="Genomic_DNA"/>
</dbReference>
<dbReference type="AlphaFoldDB" id="A0AAV3JTL4"/>
<organism evidence="1 2">
    <name type="scientific">Helicobacter pylori UM038</name>
    <dbReference type="NCBI Taxonomy" id="1352343"/>
    <lineage>
        <taxon>Bacteria</taxon>
        <taxon>Pseudomonadati</taxon>
        <taxon>Campylobacterota</taxon>
        <taxon>Epsilonproteobacteria</taxon>
        <taxon>Campylobacterales</taxon>
        <taxon>Helicobacteraceae</taxon>
        <taxon>Helicobacter</taxon>
    </lineage>
</organism>